<gene>
    <name evidence="2" type="ORF">CUNI_LOCUS4358</name>
</gene>
<evidence type="ECO:0008006" key="4">
    <source>
        <dbReference type="Google" id="ProtNLM"/>
    </source>
</evidence>
<feature type="compositionally biased region" description="Polar residues" evidence="1">
    <location>
        <begin position="386"/>
        <end position="408"/>
    </location>
</feature>
<dbReference type="PANTHER" id="PTHR22774">
    <property type="entry name" value="CHOREIN N-TERMINAL DOMAIN-CONTAINING PROTEIN"/>
    <property type="match status" value="1"/>
</dbReference>
<dbReference type="InterPro" id="IPR026728">
    <property type="entry name" value="BLTP3A/B"/>
</dbReference>
<dbReference type="Pfam" id="PF24917">
    <property type="entry name" value="BLTP3A_B"/>
    <property type="match status" value="1"/>
</dbReference>
<sequence length="477" mass="54083">IQWTKLKSQPICLYLDEVIVETETCEQPRPPNSQNQQTAAGKYGFVDRVMDGIYIHVNSVVVKLVSHKFHASLQLSRVKVQSMTPTWQTPTELRSTRIRDQARGEVLLFKEIEWQTTRIEATAIGLDEDFLTPLRLIANQAKIRICVKKRLSDCAIISSRLALLLDDLLWVLTITQLKAAILYANSLKEVIERSAQQSKRLAAEKLKKQGYIPEGNQNSQQQQQKSTPERQESTTAKYFSRFDVLSTSYHLITSRFDLHLCDDSSPVEDVKRHWKINGGSMQITFYKLSIDFYPFHPAGGERKSWYRYTDNVGSRNPWVNKLFAEFREEAVRLRKVCESSPMPSSSSAPSLLTPQVSPTLTGGTQRKTLSPATSHSVTTSPVHSTNQPPRTVSGTKSAQTTPLHQVQPPKSTRLLESCFVVKVEDVTVYMVSMPGKKRTGPNKLLCSDKRQLHLPPDMSVIHVEFTDYFFPEGLDYP</sequence>
<feature type="compositionally biased region" description="Low complexity" evidence="1">
    <location>
        <begin position="339"/>
        <end position="350"/>
    </location>
</feature>
<feature type="compositionally biased region" description="Polar residues" evidence="1">
    <location>
        <begin position="352"/>
        <end position="368"/>
    </location>
</feature>
<dbReference type="PANTHER" id="PTHR22774:SF11">
    <property type="entry name" value="CHOREIN N-TERMINAL DOMAIN-CONTAINING PROTEIN"/>
    <property type="match status" value="1"/>
</dbReference>
<dbReference type="AlphaFoldDB" id="A0A8S3YUE5"/>
<reference evidence="2" key="1">
    <citation type="submission" date="2021-04" db="EMBL/GenBank/DDBJ databases">
        <authorList>
            <consortium name="Molecular Ecology Group"/>
        </authorList>
    </citation>
    <scope>NUCLEOTIDE SEQUENCE</scope>
</reference>
<evidence type="ECO:0000256" key="1">
    <source>
        <dbReference type="SAM" id="MobiDB-lite"/>
    </source>
</evidence>
<feature type="region of interest" description="Disordered" evidence="1">
    <location>
        <begin position="212"/>
        <end position="234"/>
    </location>
</feature>
<keyword evidence="3" id="KW-1185">Reference proteome</keyword>
<feature type="compositionally biased region" description="Low complexity" evidence="1">
    <location>
        <begin position="370"/>
        <end position="385"/>
    </location>
</feature>
<dbReference type="EMBL" id="CAJHNH020000610">
    <property type="protein sequence ID" value="CAG5118800.1"/>
    <property type="molecule type" value="Genomic_DNA"/>
</dbReference>
<dbReference type="Proteomes" id="UP000678393">
    <property type="component" value="Unassembled WGS sequence"/>
</dbReference>
<evidence type="ECO:0000313" key="2">
    <source>
        <dbReference type="EMBL" id="CAG5118800.1"/>
    </source>
</evidence>
<organism evidence="2 3">
    <name type="scientific">Candidula unifasciata</name>
    <dbReference type="NCBI Taxonomy" id="100452"/>
    <lineage>
        <taxon>Eukaryota</taxon>
        <taxon>Metazoa</taxon>
        <taxon>Spiralia</taxon>
        <taxon>Lophotrochozoa</taxon>
        <taxon>Mollusca</taxon>
        <taxon>Gastropoda</taxon>
        <taxon>Heterobranchia</taxon>
        <taxon>Euthyneura</taxon>
        <taxon>Panpulmonata</taxon>
        <taxon>Eupulmonata</taxon>
        <taxon>Stylommatophora</taxon>
        <taxon>Helicina</taxon>
        <taxon>Helicoidea</taxon>
        <taxon>Geomitridae</taxon>
        <taxon>Candidula</taxon>
    </lineage>
</organism>
<accession>A0A8S3YUE5</accession>
<feature type="non-terminal residue" evidence="2">
    <location>
        <position position="477"/>
    </location>
</feature>
<dbReference type="OrthoDB" id="43807at2759"/>
<comment type="caution">
    <text evidence="2">The sequence shown here is derived from an EMBL/GenBank/DDBJ whole genome shotgun (WGS) entry which is preliminary data.</text>
</comment>
<proteinExistence type="predicted"/>
<feature type="non-terminal residue" evidence="2">
    <location>
        <position position="1"/>
    </location>
</feature>
<feature type="region of interest" description="Disordered" evidence="1">
    <location>
        <begin position="339"/>
        <end position="408"/>
    </location>
</feature>
<evidence type="ECO:0000313" key="3">
    <source>
        <dbReference type="Proteomes" id="UP000678393"/>
    </source>
</evidence>
<protein>
    <recommendedName>
        <fullName evidence="4">UHRF1 binding protein 1</fullName>
    </recommendedName>
</protein>
<name>A0A8S3YUE5_9EUPU</name>